<protein>
    <recommendedName>
        <fullName evidence="7">Major facilitator superfamily (MFS) profile domain-containing protein</fullName>
    </recommendedName>
</protein>
<dbReference type="PANTHER" id="PTHR23507">
    <property type="entry name" value="ZGC:174356"/>
    <property type="match status" value="1"/>
</dbReference>
<name>A0AAN7TSX7_9MYCE</name>
<feature type="transmembrane region" description="Helical" evidence="6">
    <location>
        <begin position="134"/>
        <end position="153"/>
    </location>
</feature>
<feature type="transmembrane region" description="Helical" evidence="6">
    <location>
        <begin position="228"/>
        <end position="248"/>
    </location>
</feature>
<keyword evidence="3 6" id="KW-0812">Transmembrane</keyword>
<evidence type="ECO:0000256" key="3">
    <source>
        <dbReference type="ARBA" id="ARBA00022692"/>
    </source>
</evidence>
<evidence type="ECO:0000313" key="8">
    <source>
        <dbReference type="EMBL" id="KAK5575065.1"/>
    </source>
</evidence>
<evidence type="ECO:0000256" key="4">
    <source>
        <dbReference type="ARBA" id="ARBA00022989"/>
    </source>
</evidence>
<organism evidence="8 9">
    <name type="scientific">Dictyostelium firmibasis</name>
    <dbReference type="NCBI Taxonomy" id="79012"/>
    <lineage>
        <taxon>Eukaryota</taxon>
        <taxon>Amoebozoa</taxon>
        <taxon>Evosea</taxon>
        <taxon>Eumycetozoa</taxon>
        <taxon>Dictyostelia</taxon>
        <taxon>Dictyosteliales</taxon>
        <taxon>Dictyosteliaceae</taxon>
        <taxon>Dictyostelium</taxon>
    </lineage>
</organism>
<dbReference type="Pfam" id="PF07690">
    <property type="entry name" value="MFS_1"/>
    <property type="match status" value="1"/>
</dbReference>
<dbReference type="PANTHER" id="PTHR23507:SF1">
    <property type="entry name" value="FI18259P1-RELATED"/>
    <property type="match status" value="1"/>
</dbReference>
<evidence type="ECO:0000256" key="5">
    <source>
        <dbReference type="ARBA" id="ARBA00023136"/>
    </source>
</evidence>
<reference evidence="8 9" key="1">
    <citation type="submission" date="2023-11" db="EMBL/GenBank/DDBJ databases">
        <title>Dfirmibasis_genome.</title>
        <authorList>
            <person name="Edelbroek B."/>
            <person name="Kjellin J."/>
            <person name="Jerlstrom-Hultqvist J."/>
            <person name="Soderbom F."/>
        </authorList>
    </citation>
    <scope>NUCLEOTIDE SEQUENCE [LARGE SCALE GENOMIC DNA]</scope>
    <source>
        <strain evidence="8 9">TNS-C-14</strain>
    </source>
</reference>
<dbReference type="AlphaFoldDB" id="A0AAN7TSX7"/>
<dbReference type="PROSITE" id="PS50850">
    <property type="entry name" value="MFS"/>
    <property type="match status" value="1"/>
</dbReference>
<dbReference type="EMBL" id="JAVFKY010000006">
    <property type="protein sequence ID" value="KAK5575065.1"/>
    <property type="molecule type" value="Genomic_DNA"/>
</dbReference>
<feature type="transmembrane region" description="Helical" evidence="6">
    <location>
        <begin position="109"/>
        <end position="127"/>
    </location>
</feature>
<comment type="caution">
    <text evidence="8">The sequence shown here is derived from an EMBL/GenBank/DDBJ whole genome shotgun (WGS) entry which is preliminary data.</text>
</comment>
<dbReference type="InterPro" id="IPR001958">
    <property type="entry name" value="Tet-R_TetA/multi-R_MdtG-like"/>
</dbReference>
<keyword evidence="5 6" id="KW-0472">Membrane</keyword>
<proteinExistence type="predicted"/>
<dbReference type="InterPro" id="IPR036259">
    <property type="entry name" value="MFS_trans_sf"/>
</dbReference>
<feature type="transmembrane region" description="Helical" evidence="6">
    <location>
        <begin position="194"/>
        <end position="216"/>
    </location>
</feature>
<feature type="transmembrane region" description="Helical" evidence="6">
    <location>
        <begin position="56"/>
        <end position="80"/>
    </location>
</feature>
<feature type="transmembrane region" description="Helical" evidence="6">
    <location>
        <begin position="316"/>
        <end position="339"/>
    </location>
</feature>
<dbReference type="InterPro" id="IPR020846">
    <property type="entry name" value="MFS_dom"/>
</dbReference>
<dbReference type="GO" id="GO:0016020">
    <property type="term" value="C:membrane"/>
    <property type="evidence" value="ECO:0007669"/>
    <property type="project" value="UniProtKB-SubCell"/>
</dbReference>
<evidence type="ECO:0000256" key="2">
    <source>
        <dbReference type="ARBA" id="ARBA00004236"/>
    </source>
</evidence>
<keyword evidence="9" id="KW-1185">Reference proteome</keyword>
<gene>
    <name evidence="8" type="ORF">RB653_010320</name>
</gene>
<feature type="transmembrane region" description="Helical" evidence="6">
    <location>
        <begin position="445"/>
        <end position="466"/>
    </location>
</feature>
<accession>A0AAN7TSX7</accession>
<evidence type="ECO:0000313" key="9">
    <source>
        <dbReference type="Proteomes" id="UP001344447"/>
    </source>
</evidence>
<dbReference type="InterPro" id="IPR011701">
    <property type="entry name" value="MFS"/>
</dbReference>
<dbReference type="Gene3D" id="1.20.1250.20">
    <property type="entry name" value="MFS general substrate transporter like domains"/>
    <property type="match status" value="1"/>
</dbReference>
<keyword evidence="4 6" id="KW-1133">Transmembrane helix</keyword>
<evidence type="ECO:0000259" key="7">
    <source>
        <dbReference type="PROSITE" id="PS50850"/>
    </source>
</evidence>
<feature type="transmembrane region" description="Helical" evidence="6">
    <location>
        <begin position="346"/>
        <end position="364"/>
    </location>
</feature>
<feature type="transmembrane region" description="Helical" evidence="6">
    <location>
        <begin position="159"/>
        <end position="182"/>
    </location>
</feature>
<feature type="domain" description="Major facilitator superfamily (MFS) profile" evidence="7">
    <location>
        <begin position="66"/>
        <end position="467"/>
    </location>
</feature>
<comment type="subcellular location">
    <subcellularLocation>
        <location evidence="2">Cell membrane</location>
    </subcellularLocation>
    <subcellularLocation>
        <location evidence="1">Membrane</location>
        <topology evidence="1">Multi-pass membrane protein</topology>
    </subcellularLocation>
</comment>
<dbReference type="GO" id="GO:0022857">
    <property type="term" value="F:transmembrane transporter activity"/>
    <property type="evidence" value="ECO:0007669"/>
    <property type="project" value="InterPro"/>
</dbReference>
<dbReference type="SUPFAM" id="SSF103473">
    <property type="entry name" value="MFS general substrate transporter"/>
    <property type="match status" value="1"/>
</dbReference>
<feature type="transmembrane region" description="Helical" evidence="6">
    <location>
        <begin position="269"/>
        <end position="292"/>
    </location>
</feature>
<sequence>MEPIISPKEGSIKNGDTILIIGNEKIDNEKIPLLKDTKNNEEKPSIREHKHLKQVFFLYVLFGLLVMSCYLYALFLPGVFSQFVKKNYPNLSPIEQQSKSSYYKSFSDSIPYFTMFLFGPLFGVLSDKYGRKPILLLSFAMTFLDIVSCWVAMKTNNLIYFYVGHTIAGLNNVANAAVFSFVADVSNFDSHVSILFSLAGVSIGSGIVFGPLLYVYTSGSQIQDLTLYVAAGLVVICFLGLPFLSESLDIAKNNNKFKESNNSLNPFKHIYNLFSSRGSLFWIILLFISVSYTSQDVSNTYYYYTTLTYSWTPKDIGLFLGGLGFLMILWGAIGVPILLNYFSTRKVISIGFFISFCCHILMIFSNHSMYYYIIGCGIGTFVPNNTNLIQSLISIVTPGEVQGTIITGLQSIGSLAQFFGALATGDIYMYFISNESPFFFPQAPYFINTIIILLTFFSSIIIWNYYKNEKNNNNVKQIKTSINNE</sequence>
<dbReference type="Proteomes" id="UP001344447">
    <property type="component" value="Unassembled WGS sequence"/>
</dbReference>
<dbReference type="PRINTS" id="PR01035">
    <property type="entry name" value="TCRTETA"/>
</dbReference>
<evidence type="ECO:0000256" key="6">
    <source>
        <dbReference type="SAM" id="Phobius"/>
    </source>
</evidence>
<evidence type="ECO:0000256" key="1">
    <source>
        <dbReference type="ARBA" id="ARBA00004141"/>
    </source>
</evidence>